<dbReference type="InterPro" id="IPR001343">
    <property type="entry name" value="Hemolysn_Ca-bd"/>
</dbReference>
<evidence type="ECO:0000256" key="1">
    <source>
        <dbReference type="ARBA" id="ARBA00004613"/>
    </source>
</evidence>
<dbReference type="PRINTS" id="PR00313">
    <property type="entry name" value="CABNDNGRPT"/>
</dbReference>
<keyword evidence="5" id="KW-1185">Reference proteome</keyword>
<dbReference type="PANTHER" id="PTHR38340:SF1">
    <property type="entry name" value="S-LAYER PROTEIN"/>
    <property type="match status" value="1"/>
</dbReference>
<dbReference type="GO" id="GO:0005576">
    <property type="term" value="C:extracellular region"/>
    <property type="evidence" value="ECO:0007669"/>
    <property type="project" value="UniProtKB-SubCell"/>
</dbReference>
<dbReference type="Pfam" id="PF07676">
    <property type="entry name" value="PD40"/>
    <property type="match status" value="2"/>
</dbReference>
<dbReference type="Pfam" id="PF00353">
    <property type="entry name" value="HemolysinCabind"/>
    <property type="match status" value="4"/>
</dbReference>
<dbReference type="AlphaFoldDB" id="A0A8K0Y2H8"/>
<organism evidence="4 5">
    <name type="scientific">Szabonella alba</name>
    <dbReference type="NCBI Taxonomy" id="2804194"/>
    <lineage>
        <taxon>Bacteria</taxon>
        <taxon>Pseudomonadati</taxon>
        <taxon>Pseudomonadota</taxon>
        <taxon>Alphaproteobacteria</taxon>
        <taxon>Rhodobacterales</taxon>
        <taxon>Paracoccaceae</taxon>
        <taxon>Szabonella</taxon>
    </lineage>
</organism>
<reference evidence="4" key="1">
    <citation type="submission" date="2021-01" db="EMBL/GenBank/DDBJ databases">
        <title>Tabrizicola alba sp. nov. a motile alkaliphilic bacterium isolated from a soda lake.</title>
        <authorList>
            <person name="Szuroczki S."/>
            <person name="Abbaszade G."/>
            <person name="Schumann P."/>
            <person name="Toth E."/>
        </authorList>
    </citation>
    <scope>NUCLEOTIDE SEQUENCE</scope>
    <source>
        <strain evidence="4">DMG-N-6</strain>
    </source>
</reference>
<proteinExistence type="predicted"/>
<dbReference type="InterPro" id="IPR018511">
    <property type="entry name" value="Hemolysin-typ_Ca-bd_CS"/>
</dbReference>
<evidence type="ECO:0000256" key="2">
    <source>
        <dbReference type="ARBA" id="ARBA00022525"/>
    </source>
</evidence>
<comment type="caution">
    <text evidence="4">The sequence shown here is derived from an EMBL/GenBank/DDBJ whole genome shotgun (WGS) entry which is preliminary data.</text>
</comment>
<keyword evidence="2" id="KW-0964">Secreted</keyword>
<dbReference type="InterPro" id="IPR011042">
    <property type="entry name" value="6-blade_b-propeller_TolB-like"/>
</dbReference>
<accession>A0A8K0Y2H8</accession>
<dbReference type="EMBL" id="JAESVN010000035">
    <property type="protein sequence ID" value="MBL4919442.1"/>
    <property type="molecule type" value="Genomic_DNA"/>
</dbReference>
<sequence length="442" mass="44434">MAFVSTASNLVQGDTNGNRDVFVHDRVTGETTRVSVASDGTEGNFFSANSSISGDGRYVAFQSNSINLVSGDTNGSDDIFVHDRVTGQTTRVSVASDGTQGNNASTLPNISANGRYVTFVSAAATLVPGDTNNVSDIFVHDRVTGQTERVSVATNGTQADNFSTSPSISDDGRFVAFTSNATTLVPGDTNNVLDVFVHDRQTGGTMRVSVDDAGQQAAFISALPRISADGKFVTFSSGAPLVSDDTNLRDDVYVIANPLFDSGQDITGTSGPDRLEGGAGNDTIRGEGGNDTLLGGDGEDFIGGGAGADQINGGIGNDTLYGGLGNDTVDGGAGNDQIFGGGGRNQLFGGDGADFIQASAGGDFIGGGAGNDTIRGGDAADTIYGGLGDDNIGGGAGNDLIFGASGANILWGGLGNDTVQGGSGNDTIHGGGNGTNQLFGND</sequence>
<name>A0A8K0Y2H8_9RHOB</name>
<gene>
    <name evidence="4" type="ORF">JL811_19770</name>
</gene>
<dbReference type="SUPFAM" id="SSF82171">
    <property type="entry name" value="DPP6 N-terminal domain-like"/>
    <property type="match status" value="1"/>
</dbReference>
<protein>
    <submittedName>
        <fullName evidence="4">PD40 domain-containing protein</fullName>
    </submittedName>
</protein>
<evidence type="ECO:0000313" key="4">
    <source>
        <dbReference type="EMBL" id="MBL4919442.1"/>
    </source>
</evidence>
<dbReference type="InterPro" id="IPR050557">
    <property type="entry name" value="RTX_toxin/Mannuronan_C5-epim"/>
</dbReference>
<dbReference type="Proteomes" id="UP000648908">
    <property type="component" value="Unassembled WGS sequence"/>
</dbReference>
<dbReference type="SUPFAM" id="SSF51120">
    <property type="entry name" value="beta-Roll"/>
    <property type="match status" value="2"/>
</dbReference>
<dbReference type="InterPro" id="IPR011659">
    <property type="entry name" value="WD40"/>
</dbReference>
<dbReference type="GO" id="GO:0005509">
    <property type="term" value="F:calcium ion binding"/>
    <property type="evidence" value="ECO:0007669"/>
    <property type="project" value="InterPro"/>
</dbReference>
<evidence type="ECO:0000313" key="5">
    <source>
        <dbReference type="Proteomes" id="UP000648908"/>
    </source>
</evidence>
<comment type="subcellular location">
    <subcellularLocation>
        <location evidence="1">Secreted</location>
    </subcellularLocation>
</comment>
<dbReference type="PANTHER" id="PTHR38340">
    <property type="entry name" value="S-LAYER PROTEIN"/>
    <property type="match status" value="1"/>
</dbReference>
<dbReference type="Gene3D" id="2.120.10.30">
    <property type="entry name" value="TolB, C-terminal domain"/>
    <property type="match status" value="1"/>
</dbReference>
<evidence type="ECO:0000256" key="3">
    <source>
        <dbReference type="SAM" id="MobiDB-lite"/>
    </source>
</evidence>
<dbReference type="InterPro" id="IPR011049">
    <property type="entry name" value="Serralysin-like_metalloprot_C"/>
</dbReference>
<feature type="region of interest" description="Disordered" evidence="3">
    <location>
        <begin position="264"/>
        <end position="287"/>
    </location>
</feature>
<feature type="non-terminal residue" evidence="4">
    <location>
        <position position="442"/>
    </location>
</feature>
<dbReference type="PROSITE" id="PS00330">
    <property type="entry name" value="HEMOLYSIN_CALCIUM"/>
    <property type="match status" value="4"/>
</dbReference>
<dbReference type="Gene3D" id="2.150.10.10">
    <property type="entry name" value="Serralysin-like metalloprotease, C-terminal"/>
    <property type="match status" value="3"/>
</dbReference>